<keyword evidence="3 5" id="KW-0547">Nucleotide-binding</keyword>
<comment type="function">
    <text evidence="5">Catalyzes the conversion of 3'-phosphate to a 2',3'-cyclic phosphodiester at the end of RNA. The mechanism of action of the enzyme occurs in 3 steps: (A) adenylation of the enzyme by ATP; (B) transfer of adenylate to an RNA-N3'P to produce RNA-N3'PP5'A; (C) and attack of the adjacent 2'-hydroxyl on the 3'-phosphorus in the diester linkage to produce the cyclic end product. The biological role of this enzyme is unknown but it is likely to function in some aspects of cellular RNA processing.</text>
</comment>
<dbReference type="InterPro" id="IPR017770">
    <property type="entry name" value="RNA3'_term_phos_cyc_type_1"/>
</dbReference>
<dbReference type="Proteomes" id="UP000574369">
    <property type="component" value="Unassembled WGS sequence"/>
</dbReference>
<dbReference type="EC" id="6.5.1.4" evidence="5 6"/>
<accession>A0ABR6GXR9</accession>
<dbReference type="PIRSF" id="PIRSF005378">
    <property type="entry name" value="RNA3'_term_phos_cycl_euk"/>
    <property type="match status" value="1"/>
</dbReference>
<dbReference type="NCBIfam" id="NF003246">
    <property type="entry name" value="PRK04204.1-2"/>
    <property type="match status" value="1"/>
</dbReference>
<keyword evidence="10" id="KW-1185">Reference proteome</keyword>
<dbReference type="SUPFAM" id="SSF52913">
    <property type="entry name" value="RNA 3'-terminal phosphate cyclase, RPTC, insert domain"/>
    <property type="match status" value="1"/>
</dbReference>
<protein>
    <recommendedName>
        <fullName evidence="5 6">RNA 3'-terminal phosphate cyclase</fullName>
        <shortName evidence="5">RNA cyclase</shortName>
        <shortName evidence="5">RNA-3'-phosphate cyclase</shortName>
        <ecNumber evidence="5 6">6.5.1.4</ecNumber>
    </recommendedName>
</protein>
<evidence type="ECO:0000259" key="8">
    <source>
        <dbReference type="Pfam" id="PF05189"/>
    </source>
</evidence>
<dbReference type="InterPro" id="IPR036553">
    <property type="entry name" value="RPTC_insert"/>
</dbReference>
<evidence type="ECO:0000313" key="9">
    <source>
        <dbReference type="EMBL" id="MBB3196839.1"/>
    </source>
</evidence>
<comment type="similarity">
    <text evidence="1 5">Belongs to the RNA 3'-terminal cyclase family. Type 1 subfamily.</text>
</comment>
<dbReference type="InterPro" id="IPR013791">
    <property type="entry name" value="RNA3'-term_phos_cycl_insert"/>
</dbReference>
<evidence type="ECO:0000256" key="2">
    <source>
        <dbReference type="ARBA" id="ARBA00022598"/>
    </source>
</evidence>
<evidence type="ECO:0000256" key="4">
    <source>
        <dbReference type="ARBA" id="ARBA00024481"/>
    </source>
</evidence>
<dbReference type="Gene3D" id="3.65.10.20">
    <property type="entry name" value="RNA 3'-terminal phosphate cyclase domain"/>
    <property type="match status" value="1"/>
</dbReference>
<dbReference type="InterPro" id="IPR000228">
    <property type="entry name" value="RNA3'_term_phos_cyc"/>
</dbReference>
<evidence type="ECO:0000256" key="6">
    <source>
        <dbReference type="NCBIfam" id="TIGR03399"/>
    </source>
</evidence>
<feature type="domain" description="RNA 3'-terminal phosphate cyclase" evidence="7">
    <location>
        <begin position="9"/>
        <end position="329"/>
    </location>
</feature>
<evidence type="ECO:0000256" key="3">
    <source>
        <dbReference type="ARBA" id="ARBA00022741"/>
    </source>
</evidence>
<evidence type="ECO:0000259" key="7">
    <source>
        <dbReference type="Pfam" id="PF01137"/>
    </source>
</evidence>
<keyword evidence="5" id="KW-0067">ATP-binding</keyword>
<proteinExistence type="inferred from homology"/>
<keyword evidence="2 5" id="KW-0436">Ligase</keyword>
<dbReference type="Pfam" id="PF05189">
    <property type="entry name" value="RTC_insert"/>
    <property type="match status" value="1"/>
</dbReference>
<dbReference type="RefSeq" id="WP_088453890.1">
    <property type="nucleotide sequence ID" value="NZ_JACHXO010000009.1"/>
</dbReference>
<dbReference type="InterPro" id="IPR023797">
    <property type="entry name" value="RNA3'_phos_cyclase_dom"/>
</dbReference>
<feature type="active site" description="Tele-AMP-histidine intermediate" evidence="5">
    <location>
        <position position="313"/>
    </location>
</feature>
<dbReference type="EMBL" id="JACHXO010000009">
    <property type="protein sequence ID" value="MBB3196839.1"/>
    <property type="molecule type" value="Genomic_DNA"/>
</dbReference>
<dbReference type="Gene3D" id="3.30.360.20">
    <property type="entry name" value="RNA 3'-terminal phosphate cyclase, insert domain"/>
    <property type="match status" value="1"/>
</dbReference>
<dbReference type="InterPro" id="IPR037136">
    <property type="entry name" value="RNA3'_phos_cyclase_dom_sf"/>
</dbReference>
<dbReference type="Pfam" id="PF01137">
    <property type="entry name" value="RTC"/>
    <property type="match status" value="1"/>
</dbReference>
<comment type="subcellular location">
    <subcellularLocation>
        <location evidence="5">Cytoplasm</location>
    </subcellularLocation>
</comment>
<dbReference type="SUPFAM" id="SSF55205">
    <property type="entry name" value="EPT/RTPC-like"/>
    <property type="match status" value="1"/>
</dbReference>
<dbReference type="NCBIfam" id="TIGR03399">
    <property type="entry name" value="RNA_3prim_cycl"/>
    <property type="match status" value="1"/>
</dbReference>
<dbReference type="HAMAP" id="MF_00200">
    <property type="entry name" value="RTC"/>
    <property type="match status" value="1"/>
</dbReference>
<sequence>MIEIDGAAGEGGGQILRTALALSVCTGQAFTLKNIRAGRPKPGLMRQHLACVRAAAQISGAQVQGDELRSRELQFAPGPVRAGEYQFPIGTAGSCLLVLQTVWPALMLADGPSTLHLSGGTHNPMAPPFHFLARAFAPLMERLGATATLTLRRAGFYPAGGGEVLVQVQPAAHTLQPFDLIDRGALRSAEPECLAPGLPRHVPQRELELLCELMGWTFDPRQIAIVRQNEGPGNALLATLQYEAVTEVFMQLGDKGVSAETVTQRLVKELRDYQQLPGAVGPHLADQWMLPLALAVWRRGVPAAYTATELTLHARTNLETIQTFLPVSVSTEHTDAGWRVGIRPSVAA</sequence>
<gene>
    <name evidence="5" type="primary">rtcA</name>
    <name evidence="9" type="ORF">FHS28_004264</name>
</gene>
<dbReference type="GO" id="GO:0003963">
    <property type="term" value="F:RNA-3'-phosphate cyclase activity"/>
    <property type="evidence" value="ECO:0007669"/>
    <property type="project" value="UniProtKB-EC"/>
</dbReference>
<evidence type="ECO:0000313" key="10">
    <source>
        <dbReference type="Proteomes" id="UP000574369"/>
    </source>
</evidence>
<feature type="binding site" evidence="5">
    <location>
        <position position="100"/>
    </location>
    <ligand>
        <name>ATP</name>
        <dbReference type="ChEBI" id="CHEBI:30616"/>
    </ligand>
</feature>
<comment type="catalytic activity">
    <reaction evidence="4 5">
        <text>a 3'-end 3'-phospho-ribonucleotide-RNA + ATP = a 3'-end 2',3'-cyclophospho-ribonucleotide-RNA + AMP + diphosphate</text>
        <dbReference type="Rhea" id="RHEA:23976"/>
        <dbReference type="Rhea" id="RHEA-COMP:10463"/>
        <dbReference type="Rhea" id="RHEA-COMP:10464"/>
        <dbReference type="ChEBI" id="CHEBI:30616"/>
        <dbReference type="ChEBI" id="CHEBI:33019"/>
        <dbReference type="ChEBI" id="CHEBI:83062"/>
        <dbReference type="ChEBI" id="CHEBI:83064"/>
        <dbReference type="ChEBI" id="CHEBI:456215"/>
        <dbReference type="EC" id="6.5.1.4"/>
    </reaction>
</comment>
<comment type="caution">
    <text evidence="9">The sequence shown here is derived from an EMBL/GenBank/DDBJ whole genome shotgun (WGS) entry which is preliminary data.</text>
</comment>
<organism evidence="9 10">
    <name type="scientific">Roseateles terrae</name>
    <dbReference type="NCBI Taxonomy" id="431060"/>
    <lineage>
        <taxon>Bacteria</taxon>
        <taxon>Pseudomonadati</taxon>
        <taxon>Pseudomonadota</taxon>
        <taxon>Betaproteobacteria</taxon>
        <taxon>Burkholderiales</taxon>
        <taxon>Sphaerotilaceae</taxon>
        <taxon>Roseateles</taxon>
    </lineage>
</organism>
<name>A0ABR6GXR9_9BURK</name>
<feature type="domain" description="RNA 3'-terminal phosphate cyclase insert" evidence="8">
    <location>
        <begin position="182"/>
        <end position="273"/>
    </location>
</feature>
<keyword evidence="5" id="KW-0963">Cytoplasm</keyword>
<dbReference type="InterPro" id="IPR013792">
    <property type="entry name" value="RNA3'P_cycl/enolpyr_Trfase_a/b"/>
</dbReference>
<dbReference type="PANTHER" id="PTHR11096:SF0">
    <property type="entry name" value="RNA 3'-TERMINAL PHOSPHATE CYCLASE"/>
    <property type="match status" value="1"/>
</dbReference>
<evidence type="ECO:0000256" key="1">
    <source>
        <dbReference type="ARBA" id="ARBA00009206"/>
    </source>
</evidence>
<evidence type="ECO:0000256" key="5">
    <source>
        <dbReference type="HAMAP-Rule" id="MF_00200"/>
    </source>
</evidence>
<feature type="binding site" evidence="5">
    <location>
        <begin position="283"/>
        <end position="287"/>
    </location>
    <ligand>
        <name>ATP</name>
        <dbReference type="ChEBI" id="CHEBI:30616"/>
    </ligand>
</feature>
<reference evidence="9 10" key="1">
    <citation type="submission" date="2020-08" db="EMBL/GenBank/DDBJ databases">
        <title>Genomic Encyclopedia of Type Strains, Phase III (KMG-III): the genomes of soil and plant-associated and newly described type strains.</title>
        <authorList>
            <person name="Whitman W."/>
        </authorList>
    </citation>
    <scope>NUCLEOTIDE SEQUENCE [LARGE SCALE GENOMIC DNA]</scope>
    <source>
        <strain evidence="9 10">CECT 7247</strain>
    </source>
</reference>
<dbReference type="PANTHER" id="PTHR11096">
    <property type="entry name" value="RNA 3' TERMINAL PHOSPHATE CYCLASE"/>
    <property type="match status" value="1"/>
</dbReference>